<dbReference type="RefSeq" id="WP_270250269.1">
    <property type="nucleotide sequence ID" value="NZ_JAOWLO010000004.1"/>
</dbReference>
<dbReference type="CDD" id="cd00093">
    <property type="entry name" value="HTH_XRE"/>
    <property type="match status" value="1"/>
</dbReference>
<reference evidence="2" key="1">
    <citation type="submission" date="2022-10" db="EMBL/GenBank/DDBJ databases">
        <authorList>
            <person name="Turner M.S."/>
            <person name="Huang W."/>
        </authorList>
    </citation>
    <scope>NUCLEOTIDE SEQUENCE</scope>
    <source>
        <strain evidence="2">593</strain>
    </source>
</reference>
<sequence>MIGKKLKGYRQLLKLTGVTLANLAGINQPYLSEIENEKKVPPIDTFMNLINAISQNAPVTPENSNQVLTENNFKLFKKQFVVTKGETEKEKNYNYSEDGDHDYDLTGHNTTIYTITPNVSDYSTPIAMFNVRDNENFEIELDRVLRELYLLHSNSQEEYRELFRPNLLDFEINESSADLIYYVPQIRTSLFEWWYNHILQDFVYGDKIENNNPNFNLEKELLISVSSLENDEGNFSPVSTDNSVNLSKELLDGKTITIDLRITTDKNIKLLLDGQLLSNDELTALKFTLNGIRYNRKSNNQNSYFGRKRQKLIDEGYFDDKD</sequence>
<name>A0AB35KBX4_9LACT</name>
<dbReference type="EMBL" id="JAOWLO010000004">
    <property type="protein sequence ID" value="MDG5048892.1"/>
    <property type="molecule type" value="Genomic_DNA"/>
</dbReference>
<gene>
    <name evidence="2" type="ORF">OGZ38_07025</name>
</gene>
<feature type="domain" description="HTH cro/C1-type" evidence="1">
    <location>
        <begin position="6"/>
        <end position="52"/>
    </location>
</feature>
<dbReference type="SUPFAM" id="SSF47413">
    <property type="entry name" value="lambda repressor-like DNA-binding domains"/>
    <property type="match status" value="1"/>
</dbReference>
<dbReference type="AlphaFoldDB" id="A0AB35KBX4"/>
<accession>A0AB35KBX4</accession>
<organism evidence="2 3">
    <name type="scientific">Lactococcus lactis</name>
    <dbReference type="NCBI Taxonomy" id="1358"/>
    <lineage>
        <taxon>Bacteria</taxon>
        <taxon>Bacillati</taxon>
        <taxon>Bacillota</taxon>
        <taxon>Bacilli</taxon>
        <taxon>Lactobacillales</taxon>
        <taxon>Streptococcaceae</taxon>
        <taxon>Lactococcus</taxon>
    </lineage>
</organism>
<dbReference type="Proteomes" id="UP001152820">
    <property type="component" value="Unassembled WGS sequence"/>
</dbReference>
<dbReference type="InterPro" id="IPR010982">
    <property type="entry name" value="Lambda_DNA-bd_dom_sf"/>
</dbReference>
<dbReference type="PROSITE" id="PS50943">
    <property type="entry name" value="HTH_CROC1"/>
    <property type="match status" value="1"/>
</dbReference>
<dbReference type="GO" id="GO:0003677">
    <property type="term" value="F:DNA binding"/>
    <property type="evidence" value="ECO:0007669"/>
    <property type="project" value="InterPro"/>
</dbReference>
<evidence type="ECO:0000259" key="1">
    <source>
        <dbReference type="PROSITE" id="PS50943"/>
    </source>
</evidence>
<dbReference type="InterPro" id="IPR001387">
    <property type="entry name" value="Cro/C1-type_HTH"/>
</dbReference>
<protein>
    <submittedName>
        <fullName evidence="2">Helix-turn-helix domain-containing protein</fullName>
    </submittedName>
</protein>
<evidence type="ECO:0000313" key="3">
    <source>
        <dbReference type="Proteomes" id="UP001152820"/>
    </source>
</evidence>
<dbReference type="Gene3D" id="1.10.260.40">
    <property type="entry name" value="lambda repressor-like DNA-binding domains"/>
    <property type="match status" value="1"/>
</dbReference>
<comment type="caution">
    <text evidence="2">The sequence shown here is derived from an EMBL/GenBank/DDBJ whole genome shotgun (WGS) entry which is preliminary data.</text>
</comment>
<dbReference type="Pfam" id="PF01381">
    <property type="entry name" value="HTH_3"/>
    <property type="match status" value="1"/>
</dbReference>
<evidence type="ECO:0000313" key="2">
    <source>
        <dbReference type="EMBL" id="MDG5048892.1"/>
    </source>
</evidence>
<proteinExistence type="predicted"/>
<reference evidence="2" key="2">
    <citation type="journal article" date="2023" name="Food Microbiol.">
        <title>Evaluation of the fermentation potential of lactic acid bacteria isolated from herbs, fruits and vegetables as starter cultures in nut-based milk alternatives.</title>
        <authorList>
            <person name="Huang W."/>
            <person name="Dong A."/>
            <person name="Pham H.T."/>
            <person name="Zhou C."/>
            <person name="Huo Z."/>
            <person name="Watjen A.P."/>
            <person name="Prakash S."/>
            <person name="Bang-Berthelsen C.H."/>
            <person name="Turner M.S."/>
        </authorList>
    </citation>
    <scope>NUCLEOTIDE SEQUENCE</scope>
    <source>
        <strain evidence="2">593</strain>
    </source>
</reference>